<feature type="transmembrane region" description="Helical" evidence="1">
    <location>
        <begin position="551"/>
        <end position="572"/>
    </location>
</feature>
<dbReference type="AlphaFoldDB" id="A0A6J6EVE4"/>
<dbReference type="EMBL" id="CAEZTV010000066">
    <property type="protein sequence ID" value="CAB4580502.1"/>
    <property type="molecule type" value="Genomic_DNA"/>
</dbReference>
<feature type="transmembrane region" description="Helical" evidence="1">
    <location>
        <begin position="275"/>
        <end position="298"/>
    </location>
</feature>
<protein>
    <submittedName>
        <fullName evidence="2">Unannotated protein</fullName>
    </submittedName>
</protein>
<keyword evidence="1" id="KW-0812">Transmembrane</keyword>
<gene>
    <name evidence="2" type="ORF">UFOPK1747_00534</name>
</gene>
<feature type="transmembrane region" description="Helical" evidence="1">
    <location>
        <begin position="310"/>
        <end position="338"/>
    </location>
</feature>
<keyword evidence="1" id="KW-0472">Membrane</keyword>
<feature type="transmembrane region" description="Helical" evidence="1">
    <location>
        <begin position="350"/>
        <end position="374"/>
    </location>
</feature>
<feature type="transmembrane region" description="Helical" evidence="1">
    <location>
        <begin position="526"/>
        <end position="545"/>
    </location>
</feature>
<feature type="transmembrane region" description="Helical" evidence="1">
    <location>
        <begin position="593"/>
        <end position="611"/>
    </location>
</feature>
<evidence type="ECO:0000313" key="2">
    <source>
        <dbReference type="EMBL" id="CAB4580502.1"/>
    </source>
</evidence>
<reference evidence="2" key="1">
    <citation type="submission" date="2020-05" db="EMBL/GenBank/DDBJ databases">
        <authorList>
            <person name="Chiriac C."/>
            <person name="Salcher M."/>
            <person name="Ghai R."/>
            <person name="Kavagutti S V."/>
        </authorList>
    </citation>
    <scope>NUCLEOTIDE SEQUENCE</scope>
</reference>
<feature type="transmembrane region" description="Helical" evidence="1">
    <location>
        <begin position="497"/>
        <end position="514"/>
    </location>
</feature>
<evidence type="ECO:0000256" key="1">
    <source>
        <dbReference type="SAM" id="Phobius"/>
    </source>
</evidence>
<accession>A0A6J6EVE4</accession>
<sequence>MRSKKSNASISLLMGLSIAVFGNYLAISAPVPNDYAVGQECLTRYSSAAILSDTAGTSEVFGICFPAKNDPTTFIWTLDSNKDPIFKIVVEAGTQIAFGRTCESKERCFLPEFIDDNFLENEPFVKYYPDTKFEMKDQGRWWSQAYEKNITQGNYEEVITETPTPILTSWSIKLNSDTASAAFLVGLTTFVSLSSSATIPINQNQQGAPELLELKGRKERRFSAKKGYKNFFESDLISLDRWSFFTIKLPKFIRQIGRFSSPAATSIGDGDYLRAVLGVFSFAIYPVAIAIGVAEYYVNSDEFPIPDWKWLTVAIILGCIDSLAGAIAASTFILIVAVNDLIDKDMGLGAYEYLSALIIVFTLSAGPGLFAGALRRFDGIHTNRKGKWERMIDYALSPLITSWVVWKVLEATVKFTTDENSDIWEKNIETTAILVYIFVFSRYFIEALVAKHLPDRINEIVAESVQIQRVPKIFQSVRKSAVIFIFLSGVATQAKPWLVASLFLIPALALLLGIKPGKKFSNLNLIGVPRLVLLMSIGLVFTQIFKNSAPATSPWLIVGVAALPILYLNLAEALSESHLKAPGFFYLTKIGKALYRLGAILLFIFMLYVIHDSKFLL</sequence>
<feature type="transmembrane region" description="Helical" evidence="1">
    <location>
        <begin position="433"/>
        <end position="453"/>
    </location>
</feature>
<organism evidence="2">
    <name type="scientific">freshwater metagenome</name>
    <dbReference type="NCBI Taxonomy" id="449393"/>
    <lineage>
        <taxon>unclassified sequences</taxon>
        <taxon>metagenomes</taxon>
        <taxon>ecological metagenomes</taxon>
    </lineage>
</organism>
<keyword evidence="1" id="KW-1133">Transmembrane helix</keyword>
<proteinExistence type="predicted"/>
<name>A0A6J6EVE4_9ZZZZ</name>